<keyword evidence="10" id="KW-1185">Reference proteome</keyword>
<feature type="domain" description="Histidine kinase" evidence="8">
    <location>
        <begin position="566"/>
        <end position="649"/>
    </location>
</feature>
<dbReference type="Gene3D" id="1.25.40.10">
    <property type="entry name" value="Tetratricopeptide repeat domain"/>
    <property type="match status" value="2"/>
</dbReference>
<keyword evidence="5" id="KW-0175">Coiled coil</keyword>
<organism evidence="9 10">
    <name type="scientific">Aureitalea marina</name>
    <dbReference type="NCBI Taxonomy" id="930804"/>
    <lineage>
        <taxon>Bacteria</taxon>
        <taxon>Pseudomonadati</taxon>
        <taxon>Bacteroidota</taxon>
        <taxon>Flavobacteriia</taxon>
        <taxon>Flavobacteriales</taxon>
        <taxon>Flavobacteriaceae</taxon>
        <taxon>Aureitalea</taxon>
    </lineage>
</organism>
<dbReference type="Pfam" id="PF13424">
    <property type="entry name" value="TPR_12"/>
    <property type="match status" value="2"/>
</dbReference>
<keyword evidence="7" id="KW-0732">Signal</keyword>
<dbReference type="PANTHER" id="PTHR24421:SF58">
    <property type="entry name" value="SIGNAL TRANSDUCTION HISTIDINE-PROTEIN KINASE_PHOSPHATASE UHPB"/>
    <property type="match status" value="1"/>
</dbReference>
<evidence type="ECO:0000313" key="9">
    <source>
        <dbReference type="EMBL" id="PQB03622.1"/>
    </source>
</evidence>
<dbReference type="SUPFAM" id="SSF48452">
    <property type="entry name" value="TPR-like"/>
    <property type="match status" value="2"/>
</dbReference>
<name>A0A2S7KLZ2_9FLAO</name>
<keyword evidence="1" id="KW-0808">Transferase</keyword>
<feature type="repeat" description="TPR" evidence="4">
    <location>
        <begin position="161"/>
        <end position="194"/>
    </location>
</feature>
<dbReference type="GO" id="GO:0016020">
    <property type="term" value="C:membrane"/>
    <property type="evidence" value="ECO:0007669"/>
    <property type="project" value="InterPro"/>
</dbReference>
<keyword evidence="2" id="KW-0418">Kinase</keyword>
<dbReference type="InterPro" id="IPR050482">
    <property type="entry name" value="Sensor_HK_TwoCompSys"/>
</dbReference>
<accession>A0A2S7KLZ2</accession>
<dbReference type="PROSITE" id="PS50109">
    <property type="entry name" value="HIS_KIN"/>
    <property type="match status" value="1"/>
</dbReference>
<dbReference type="InterPro" id="IPR036890">
    <property type="entry name" value="HATPase_C_sf"/>
</dbReference>
<gene>
    <name evidence="9" type="ORF">BST85_00935</name>
</gene>
<dbReference type="InterPro" id="IPR003594">
    <property type="entry name" value="HATPase_dom"/>
</dbReference>
<dbReference type="Gene3D" id="1.20.5.1930">
    <property type="match status" value="1"/>
</dbReference>
<dbReference type="SMART" id="SM00028">
    <property type="entry name" value="TPR"/>
    <property type="match status" value="6"/>
</dbReference>
<dbReference type="Gene3D" id="3.30.565.10">
    <property type="entry name" value="Histidine kinase-like ATPase, C-terminal domain"/>
    <property type="match status" value="1"/>
</dbReference>
<dbReference type="EMBL" id="MQUB01000001">
    <property type="protein sequence ID" value="PQB03622.1"/>
    <property type="molecule type" value="Genomic_DNA"/>
</dbReference>
<dbReference type="InterPro" id="IPR019734">
    <property type="entry name" value="TPR_rpt"/>
</dbReference>
<dbReference type="InterPro" id="IPR011990">
    <property type="entry name" value="TPR-like_helical_dom_sf"/>
</dbReference>
<comment type="caution">
    <text evidence="9">The sequence shown here is derived from an EMBL/GenBank/DDBJ whole genome shotgun (WGS) entry which is preliminary data.</text>
</comment>
<keyword evidence="4" id="KW-0802">TPR repeat</keyword>
<feature type="chain" id="PRO_5015689537" description="Histidine kinase domain-containing protein" evidence="7">
    <location>
        <begin position="19"/>
        <end position="649"/>
    </location>
</feature>
<dbReference type="AlphaFoldDB" id="A0A2S7KLZ2"/>
<dbReference type="PANTHER" id="PTHR24421">
    <property type="entry name" value="NITRATE/NITRITE SENSOR PROTEIN NARX-RELATED"/>
    <property type="match status" value="1"/>
</dbReference>
<dbReference type="Pfam" id="PF02518">
    <property type="entry name" value="HATPase_c"/>
    <property type="match status" value="1"/>
</dbReference>
<dbReference type="InterPro" id="IPR005467">
    <property type="entry name" value="His_kinase_dom"/>
</dbReference>
<dbReference type="CDD" id="cd16917">
    <property type="entry name" value="HATPase_UhpB-NarQ-NarX-like"/>
    <property type="match status" value="1"/>
</dbReference>
<dbReference type="Pfam" id="PF07730">
    <property type="entry name" value="HisKA_3"/>
    <property type="match status" value="1"/>
</dbReference>
<dbReference type="RefSeq" id="WP_104811544.1">
    <property type="nucleotide sequence ID" value="NZ_MQUB01000001.1"/>
</dbReference>
<feature type="signal peptide" evidence="7">
    <location>
        <begin position="1"/>
        <end position="18"/>
    </location>
</feature>
<feature type="repeat" description="TPR" evidence="4">
    <location>
        <begin position="201"/>
        <end position="234"/>
    </location>
</feature>
<dbReference type="SUPFAM" id="SSF55874">
    <property type="entry name" value="ATPase domain of HSP90 chaperone/DNA topoisomerase II/histidine kinase"/>
    <property type="match status" value="1"/>
</dbReference>
<proteinExistence type="predicted"/>
<evidence type="ECO:0000256" key="2">
    <source>
        <dbReference type="ARBA" id="ARBA00022777"/>
    </source>
</evidence>
<dbReference type="InterPro" id="IPR011712">
    <property type="entry name" value="Sig_transdc_His_kin_sub3_dim/P"/>
</dbReference>
<dbReference type="GO" id="GO:0000155">
    <property type="term" value="F:phosphorelay sensor kinase activity"/>
    <property type="evidence" value="ECO:0007669"/>
    <property type="project" value="InterPro"/>
</dbReference>
<dbReference type="GO" id="GO:0046983">
    <property type="term" value="F:protein dimerization activity"/>
    <property type="evidence" value="ECO:0007669"/>
    <property type="project" value="InterPro"/>
</dbReference>
<keyword evidence="6" id="KW-0472">Membrane</keyword>
<feature type="coiled-coil region" evidence="5">
    <location>
        <begin position="363"/>
        <end position="451"/>
    </location>
</feature>
<evidence type="ECO:0000256" key="1">
    <source>
        <dbReference type="ARBA" id="ARBA00022679"/>
    </source>
</evidence>
<dbReference type="Proteomes" id="UP000239800">
    <property type="component" value="Unassembled WGS sequence"/>
</dbReference>
<evidence type="ECO:0000313" key="10">
    <source>
        <dbReference type="Proteomes" id="UP000239800"/>
    </source>
</evidence>
<dbReference type="OrthoDB" id="9778366at2"/>
<evidence type="ECO:0000256" key="4">
    <source>
        <dbReference type="PROSITE-ProRule" id="PRU00339"/>
    </source>
</evidence>
<evidence type="ECO:0000256" key="6">
    <source>
        <dbReference type="SAM" id="Phobius"/>
    </source>
</evidence>
<keyword evidence="6" id="KW-1133">Transmembrane helix</keyword>
<evidence type="ECO:0000256" key="3">
    <source>
        <dbReference type="ARBA" id="ARBA00023012"/>
    </source>
</evidence>
<keyword evidence="3" id="KW-0902">Two-component regulatory system</keyword>
<dbReference type="Pfam" id="PF13181">
    <property type="entry name" value="TPR_8"/>
    <property type="match status" value="2"/>
</dbReference>
<feature type="repeat" description="TPR" evidence="4">
    <location>
        <begin position="121"/>
        <end position="154"/>
    </location>
</feature>
<sequence length="649" mass="73626">MKIFRLLWIICFVIPLQAQVTITNIDSAMAVLRSSPEDTSKAILYQKVAGHYNVTALDSAKAFAEQGLALSENLDYDLGRWTNLNTLANYYERKTSYDSAMIYYNRALEIVEANNSTKGFAVVLNNIATVHIRRGEYDTALEYLFDALKAEEKLGNRNGIAQAYNNIGVVYYYSQQFDKTTDYLTRALEIQEELGNFDGLINGYNNVGAIYDYLQQYDDAITSYTKGLEIARKIEDRKMEATQLSNIAIAYSNKEDFSRAEDYFNQSIEIREIIDDDYGRANSFLGFGQMFLSKKNYDKAEQYVKRSLEISRANDIKLVEKEGVAAMVDLAEARGDYQQANELLYEYIAVKDTLLNRENSKTMLELDTKYQTEKKEKEILQQRAELAEKELQVKRKNNLIYGSLGLAILLGLLGYLVYNRQKLKNDQLKKEAELKTALARIETQNRLQEQRLRISRDLHDNIGSQLTFIISSLDNLTFGLKDKDSATTNRIQRISGFTSQTIYELRDTIWAMNKGSINVEDLQARISNFIDQARAANEKLQFEFKVSEEVPENSSFSSIVGMNAYRIIQEAVNNALKYAEASQIVVSVDEKEGSLAIAIKDHGKGFDLKQAELGNGLNNMKKRARDIGSELVIETQVGEGTSIGFTMPA</sequence>
<feature type="transmembrane region" description="Helical" evidence="6">
    <location>
        <begin position="399"/>
        <end position="418"/>
    </location>
</feature>
<evidence type="ECO:0000259" key="8">
    <source>
        <dbReference type="PROSITE" id="PS50109"/>
    </source>
</evidence>
<dbReference type="SMART" id="SM00387">
    <property type="entry name" value="HATPase_c"/>
    <property type="match status" value="1"/>
</dbReference>
<evidence type="ECO:0000256" key="7">
    <source>
        <dbReference type="SAM" id="SignalP"/>
    </source>
</evidence>
<protein>
    <recommendedName>
        <fullName evidence="8">Histidine kinase domain-containing protein</fullName>
    </recommendedName>
</protein>
<reference evidence="9 10" key="1">
    <citation type="submission" date="2016-11" db="EMBL/GenBank/DDBJ databases">
        <title>Trade-off between light-utilization and light-protection in marine flavobacteria.</title>
        <authorList>
            <person name="Kumagai Y."/>
        </authorList>
    </citation>
    <scope>NUCLEOTIDE SEQUENCE [LARGE SCALE GENOMIC DNA]</scope>
    <source>
        <strain evidence="9 10">NBRC 107741</strain>
    </source>
</reference>
<feature type="repeat" description="TPR" evidence="4">
    <location>
        <begin position="281"/>
        <end position="314"/>
    </location>
</feature>
<keyword evidence="6" id="KW-0812">Transmembrane</keyword>
<evidence type="ECO:0000256" key="5">
    <source>
        <dbReference type="SAM" id="Coils"/>
    </source>
</evidence>
<dbReference type="PROSITE" id="PS50005">
    <property type="entry name" value="TPR"/>
    <property type="match status" value="4"/>
</dbReference>